<dbReference type="InterPro" id="IPR002939">
    <property type="entry name" value="DnaJ_C"/>
</dbReference>
<dbReference type="InterPro" id="IPR036410">
    <property type="entry name" value="HSP_DnaJ_Cys-rich_dom_sf"/>
</dbReference>
<evidence type="ECO:0000313" key="11">
    <source>
        <dbReference type="Proteomes" id="UP000274756"/>
    </source>
</evidence>
<evidence type="ECO:0000256" key="1">
    <source>
        <dbReference type="ARBA" id="ARBA00022723"/>
    </source>
</evidence>
<feature type="domain" description="CR-type" evidence="8">
    <location>
        <begin position="123"/>
        <end position="206"/>
    </location>
</feature>
<dbReference type="PROSITE" id="PS00636">
    <property type="entry name" value="DNAJ_1"/>
    <property type="match status" value="1"/>
</dbReference>
<feature type="domain" description="J" evidence="7">
    <location>
        <begin position="6"/>
        <end position="68"/>
    </location>
</feature>
<dbReference type="Gene3D" id="2.60.260.20">
    <property type="entry name" value="Urease metallochaperone UreE, N-terminal domain"/>
    <property type="match status" value="2"/>
</dbReference>
<evidence type="ECO:0000256" key="6">
    <source>
        <dbReference type="SAM" id="MobiDB-lite"/>
    </source>
</evidence>
<dbReference type="Proteomes" id="UP000038040">
    <property type="component" value="Unplaced"/>
</dbReference>
<accession>A0A0N4UG63</accession>
<evidence type="ECO:0000256" key="2">
    <source>
        <dbReference type="ARBA" id="ARBA00022737"/>
    </source>
</evidence>
<dbReference type="WBParaSite" id="DME_0000646301-mRNA-1">
    <property type="protein sequence ID" value="DME_0000646301-mRNA-1"/>
    <property type="gene ID" value="DME_0000646301"/>
</dbReference>
<dbReference type="SUPFAM" id="SSF57938">
    <property type="entry name" value="DnaJ/Hsp40 cysteine-rich domain"/>
    <property type="match status" value="1"/>
</dbReference>
<dbReference type="Gene3D" id="2.10.230.10">
    <property type="entry name" value="Heat shock protein DnaJ, cysteine-rich domain"/>
    <property type="match status" value="1"/>
</dbReference>
<feature type="compositionally biased region" description="Basic and acidic residues" evidence="6">
    <location>
        <begin position="366"/>
        <end position="382"/>
    </location>
</feature>
<dbReference type="STRING" id="318479.A0A0N4UG63"/>
<dbReference type="CDD" id="cd10747">
    <property type="entry name" value="DnaJ_C"/>
    <property type="match status" value="1"/>
</dbReference>
<sequence length="389" mass="43553">MVKETKYYDVLGVAPSASDNELKKAYRKLALKYHPDKNPNEGERFKAISQAYEVLSDPKKRELYDQAGEEGLSGAGSGGNFHNPMDIFDMFFGGHFQSGGRAERKVRDAIHQLPVRLEQFYNGAVKKLKLSRNIVCPECNGIGGIKESQSSCSECEGRGIKVRVTRMGPIMHKTQTTCNVCNGEGQTIPEKDRCKNCLGRKKIKSESVLEVHIDKGMRDGQKIVFSGQGDQEVGITPGDVIIVLDEQPHEKFVRKGSNLVVHMELDLVEALCGCAKSIETLDNRHLVFHLLPGEVIRHEDVKTIIGEGMPHYKNPFEKGDLLVRFKVTFPKSISPSSIEQLRMLLPNPSEPIISDDEVYTLEPLGERNRRSENSMHEDHEPQGVRCQAQ</sequence>
<gene>
    <name evidence="9" type="ORF">DME_LOCUS9574</name>
</gene>
<organism evidence="10 12">
    <name type="scientific">Dracunculus medinensis</name>
    <name type="common">Guinea worm</name>
    <dbReference type="NCBI Taxonomy" id="318479"/>
    <lineage>
        <taxon>Eukaryota</taxon>
        <taxon>Metazoa</taxon>
        <taxon>Ecdysozoa</taxon>
        <taxon>Nematoda</taxon>
        <taxon>Chromadorea</taxon>
        <taxon>Rhabditida</taxon>
        <taxon>Spirurina</taxon>
        <taxon>Dracunculoidea</taxon>
        <taxon>Dracunculidae</taxon>
        <taxon>Dracunculus</taxon>
    </lineage>
</organism>
<dbReference type="CDD" id="cd10719">
    <property type="entry name" value="DnaJ_zf"/>
    <property type="match status" value="1"/>
</dbReference>
<dbReference type="Pfam" id="PF00226">
    <property type="entry name" value="DnaJ"/>
    <property type="match status" value="1"/>
</dbReference>
<evidence type="ECO:0000313" key="9">
    <source>
        <dbReference type="EMBL" id="VDN59601.1"/>
    </source>
</evidence>
<dbReference type="FunFam" id="2.10.230.10:FF:000001">
    <property type="entry name" value="DnaJ subfamily A member 2"/>
    <property type="match status" value="1"/>
</dbReference>
<evidence type="ECO:0000256" key="4">
    <source>
        <dbReference type="ARBA" id="ARBA00022833"/>
    </source>
</evidence>
<dbReference type="Gene3D" id="1.10.287.110">
    <property type="entry name" value="DnaJ domain"/>
    <property type="match status" value="1"/>
</dbReference>
<dbReference type="CDD" id="cd06257">
    <property type="entry name" value="DnaJ"/>
    <property type="match status" value="1"/>
</dbReference>
<keyword evidence="4 5" id="KW-0862">Zinc</keyword>
<dbReference type="PROSITE" id="PS51188">
    <property type="entry name" value="ZF_CR"/>
    <property type="match status" value="1"/>
</dbReference>
<dbReference type="GO" id="GO:0030544">
    <property type="term" value="F:Hsp70 protein binding"/>
    <property type="evidence" value="ECO:0007669"/>
    <property type="project" value="InterPro"/>
</dbReference>
<protein>
    <submittedName>
        <fullName evidence="12">DnaJ homolog subfamily A member 1</fullName>
    </submittedName>
</protein>
<evidence type="ECO:0000259" key="7">
    <source>
        <dbReference type="PROSITE" id="PS50076"/>
    </source>
</evidence>
<dbReference type="GO" id="GO:0009408">
    <property type="term" value="P:response to heat"/>
    <property type="evidence" value="ECO:0007669"/>
    <property type="project" value="InterPro"/>
</dbReference>
<dbReference type="InterPro" id="IPR012724">
    <property type="entry name" value="DnaJ"/>
</dbReference>
<dbReference type="FunFam" id="2.60.260.20:FF:000003">
    <property type="entry name" value="DnaJ subfamily A member 2"/>
    <property type="match status" value="1"/>
</dbReference>
<dbReference type="InterPro" id="IPR008971">
    <property type="entry name" value="HSP40/DnaJ_pept-bd"/>
</dbReference>
<dbReference type="Proteomes" id="UP000274756">
    <property type="component" value="Unassembled WGS sequence"/>
</dbReference>
<dbReference type="PROSITE" id="PS50076">
    <property type="entry name" value="DNAJ_2"/>
    <property type="match status" value="1"/>
</dbReference>
<reference evidence="9 11" key="2">
    <citation type="submission" date="2018-11" db="EMBL/GenBank/DDBJ databases">
        <authorList>
            <consortium name="Pathogen Informatics"/>
        </authorList>
    </citation>
    <scope>NUCLEOTIDE SEQUENCE [LARGE SCALE GENOMIC DNA]</scope>
</reference>
<keyword evidence="1 5" id="KW-0479">Metal-binding</keyword>
<evidence type="ECO:0000256" key="5">
    <source>
        <dbReference type="PROSITE-ProRule" id="PRU00546"/>
    </source>
</evidence>
<dbReference type="SUPFAM" id="SSF49493">
    <property type="entry name" value="HSP40/DnaJ peptide-binding domain"/>
    <property type="match status" value="2"/>
</dbReference>
<keyword evidence="11" id="KW-1185">Reference proteome</keyword>
<dbReference type="GO" id="GO:0051082">
    <property type="term" value="F:unfolded protein binding"/>
    <property type="evidence" value="ECO:0007669"/>
    <property type="project" value="InterPro"/>
</dbReference>
<dbReference type="InterPro" id="IPR036869">
    <property type="entry name" value="J_dom_sf"/>
</dbReference>
<dbReference type="OrthoDB" id="550424at2759"/>
<evidence type="ECO:0000313" key="10">
    <source>
        <dbReference type="Proteomes" id="UP000038040"/>
    </source>
</evidence>
<dbReference type="InterPro" id="IPR001623">
    <property type="entry name" value="DnaJ_domain"/>
</dbReference>
<feature type="zinc finger region" description="CR-type" evidence="5">
    <location>
        <begin position="123"/>
        <end position="206"/>
    </location>
</feature>
<evidence type="ECO:0000259" key="8">
    <source>
        <dbReference type="PROSITE" id="PS51188"/>
    </source>
</evidence>
<dbReference type="Pfam" id="PF00684">
    <property type="entry name" value="DnaJ_CXXCXGXG"/>
    <property type="match status" value="1"/>
</dbReference>
<dbReference type="GO" id="GO:0008270">
    <property type="term" value="F:zinc ion binding"/>
    <property type="evidence" value="ECO:0007669"/>
    <property type="project" value="UniProtKB-KW"/>
</dbReference>
<reference evidence="12" key="1">
    <citation type="submission" date="2017-02" db="UniProtKB">
        <authorList>
            <consortium name="WormBaseParasite"/>
        </authorList>
    </citation>
    <scope>IDENTIFICATION</scope>
</reference>
<dbReference type="EMBL" id="UYYG01001185">
    <property type="protein sequence ID" value="VDN59601.1"/>
    <property type="molecule type" value="Genomic_DNA"/>
</dbReference>
<name>A0A0N4UG63_DRAME</name>
<evidence type="ECO:0000313" key="12">
    <source>
        <dbReference type="WBParaSite" id="DME_0000646301-mRNA-1"/>
    </source>
</evidence>
<dbReference type="FunFam" id="1.10.287.110:FF:000014">
    <property type="entry name" value="dnaJ homolog subfamily A member 1"/>
    <property type="match status" value="1"/>
</dbReference>
<dbReference type="SUPFAM" id="SSF46565">
    <property type="entry name" value="Chaperone J-domain"/>
    <property type="match status" value="1"/>
</dbReference>
<dbReference type="Pfam" id="PF01556">
    <property type="entry name" value="DnaJ_C"/>
    <property type="match status" value="1"/>
</dbReference>
<dbReference type="HAMAP" id="MF_01152">
    <property type="entry name" value="DnaJ"/>
    <property type="match status" value="1"/>
</dbReference>
<keyword evidence="2" id="KW-0677">Repeat</keyword>
<dbReference type="AlphaFoldDB" id="A0A0N4UG63"/>
<dbReference type="PANTHER" id="PTHR43888">
    <property type="entry name" value="DNAJ-LIKE-2, ISOFORM A-RELATED"/>
    <property type="match status" value="1"/>
</dbReference>
<dbReference type="InterPro" id="IPR001305">
    <property type="entry name" value="HSP_DnaJ_Cys-rich_dom"/>
</dbReference>
<dbReference type="SMART" id="SM00271">
    <property type="entry name" value="DnaJ"/>
    <property type="match status" value="1"/>
</dbReference>
<dbReference type="InterPro" id="IPR044713">
    <property type="entry name" value="DNJA1/2-like"/>
</dbReference>
<dbReference type="InterPro" id="IPR018253">
    <property type="entry name" value="DnaJ_domain_CS"/>
</dbReference>
<dbReference type="GO" id="GO:0006457">
    <property type="term" value="P:protein folding"/>
    <property type="evidence" value="ECO:0007669"/>
    <property type="project" value="InterPro"/>
</dbReference>
<feature type="region of interest" description="Disordered" evidence="6">
    <location>
        <begin position="366"/>
        <end position="389"/>
    </location>
</feature>
<dbReference type="GO" id="GO:0005524">
    <property type="term" value="F:ATP binding"/>
    <property type="evidence" value="ECO:0007669"/>
    <property type="project" value="InterPro"/>
</dbReference>
<keyword evidence="3 5" id="KW-0863">Zinc-finger</keyword>
<evidence type="ECO:0000256" key="3">
    <source>
        <dbReference type="ARBA" id="ARBA00022771"/>
    </source>
</evidence>
<dbReference type="PRINTS" id="PR00625">
    <property type="entry name" value="JDOMAIN"/>
</dbReference>
<proteinExistence type="inferred from homology"/>